<proteinExistence type="predicted"/>
<dbReference type="InterPro" id="IPR036390">
    <property type="entry name" value="WH_DNA-bd_sf"/>
</dbReference>
<dbReference type="SUPFAM" id="SSF46785">
    <property type="entry name" value="Winged helix' DNA-binding domain"/>
    <property type="match status" value="1"/>
</dbReference>
<sequence length="103" mass="11084">MSGSVAHPRMGIDAVIHPPIRFSVIAILSRHRNFEFGKMCDAVGISAAVLSKHMTSLEAAGYIQVQKGYVGRRPRTWLSITAPGADAFERHTAALLAISRGPS</sequence>
<evidence type="ECO:0000313" key="2">
    <source>
        <dbReference type="EMBL" id="OUC94681.1"/>
    </source>
</evidence>
<reference evidence="2 3" key="1">
    <citation type="submission" date="2017-05" db="EMBL/GenBank/DDBJ databases">
        <title>Biotechnological potential of actinobacteria isolated from South African environments.</title>
        <authorList>
            <person name="Le Roes-Hill M."/>
            <person name="Prins A."/>
            <person name="Durrell K.A."/>
        </authorList>
    </citation>
    <scope>NUCLEOTIDE SEQUENCE [LARGE SCALE GENOMIC DNA]</scope>
    <source>
        <strain evidence="2">M26</strain>
    </source>
</reference>
<gene>
    <name evidence="2" type="ORF">CA984_21495</name>
</gene>
<protein>
    <recommendedName>
        <fullName evidence="1">Winged helix DNA-binding domain-containing protein</fullName>
    </recommendedName>
</protein>
<dbReference type="Pfam" id="PF13601">
    <property type="entry name" value="HTH_34"/>
    <property type="match status" value="1"/>
</dbReference>
<keyword evidence="3" id="KW-1185">Reference proteome</keyword>
<dbReference type="InterPro" id="IPR027395">
    <property type="entry name" value="WH_DNA-bd_dom"/>
</dbReference>
<feature type="domain" description="Winged helix DNA-binding" evidence="1">
    <location>
        <begin position="20"/>
        <end position="96"/>
    </location>
</feature>
<dbReference type="PANTHER" id="PTHR37318:SF1">
    <property type="entry name" value="BSL7504 PROTEIN"/>
    <property type="match status" value="1"/>
</dbReference>
<dbReference type="PANTHER" id="PTHR37318">
    <property type="entry name" value="BSL7504 PROTEIN"/>
    <property type="match status" value="1"/>
</dbReference>
<dbReference type="AlphaFoldDB" id="A0A243RIK4"/>
<dbReference type="EMBL" id="NGFP01000099">
    <property type="protein sequence ID" value="OUC94681.1"/>
    <property type="molecule type" value="Genomic_DNA"/>
</dbReference>
<organism evidence="2 3">
    <name type="scientific">Streptosporangium minutum</name>
    <dbReference type="NCBI Taxonomy" id="569862"/>
    <lineage>
        <taxon>Bacteria</taxon>
        <taxon>Bacillati</taxon>
        <taxon>Actinomycetota</taxon>
        <taxon>Actinomycetes</taxon>
        <taxon>Streptosporangiales</taxon>
        <taxon>Streptosporangiaceae</taxon>
        <taxon>Streptosporangium</taxon>
    </lineage>
</organism>
<evidence type="ECO:0000259" key="1">
    <source>
        <dbReference type="Pfam" id="PF13601"/>
    </source>
</evidence>
<evidence type="ECO:0000313" key="3">
    <source>
        <dbReference type="Proteomes" id="UP000194761"/>
    </source>
</evidence>
<dbReference type="Gene3D" id="1.10.10.10">
    <property type="entry name" value="Winged helix-like DNA-binding domain superfamily/Winged helix DNA-binding domain"/>
    <property type="match status" value="1"/>
</dbReference>
<dbReference type="Proteomes" id="UP000194761">
    <property type="component" value="Unassembled WGS sequence"/>
</dbReference>
<comment type="caution">
    <text evidence="2">The sequence shown here is derived from an EMBL/GenBank/DDBJ whole genome shotgun (WGS) entry which is preliminary data.</text>
</comment>
<accession>A0A243RIK4</accession>
<dbReference type="InterPro" id="IPR036388">
    <property type="entry name" value="WH-like_DNA-bd_sf"/>
</dbReference>
<name>A0A243RIK4_9ACTN</name>